<reference evidence="3" key="1">
    <citation type="submission" date="2021-01" db="EMBL/GenBank/DDBJ databases">
        <authorList>
            <person name="Corre E."/>
            <person name="Pelletier E."/>
            <person name="Niang G."/>
            <person name="Scheremetjew M."/>
            <person name="Finn R."/>
            <person name="Kale V."/>
            <person name="Holt S."/>
            <person name="Cochrane G."/>
            <person name="Meng A."/>
            <person name="Brown T."/>
            <person name="Cohen L."/>
        </authorList>
    </citation>
    <scope>NUCLEOTIDE SEQUENCE</scope>
    <source>
        <strain evidence="3">PLY182g</strain>
    </source>
</reference>
<protein>
    <recommendedName>
        <fullName evidence="2">Thioredoxin domain-containing protein</fullName>
    </recommendedName>
</protein>
<dbReference type="InterPro" id="IPR036249">
    <property type="entry name" value="Thioredoxin-like_sf"/>
</dbReference>
<dbReference type="SUPFAM" id="SSF52833">
    <property type="entry name" value="Thioredoxin-like"/>
    <property type="match status" value="1"/>
</dbReference>
<accession>A0A7S0LBH7</accession>
<evidence type="ECO:0000313" key="3">
    <source>
        <dbReference type="EMBL" id="CAD8607997.1"/>
    </source>
</evidence>
<dbReference type="EMBL" id="HBEY01023881">
    <property type="protein sequence ID" value="CAD8607997.1"/>
    <property type="molecule type" value="Transcribed_RNA"/>
</dbReference>
<feature type="signal peptide" evidence="1">
    <location>
        <begin position="1"/>
        <end position="19"/>
    </location>
</feature>
<dbReference type="CDD" id="cd02947">
    <property type="entry name" value="TRX_family"/>
    <property type="match status" value="1"/>
</dbReference>
<dbReference type="Gene3D" id="3.40.30.10">
    <property type="entry name" value="Glutaredoxin"/>
    <property type="match status" value="1"/>
</dbReference>
<dbReference type="AlphaFoldDB" id="A0A7S0LBH7"/>
<sequence length="253" mass="28473">MLCLLAVLPALLPLRVVSPGRPVLASYHKQAGGSSRMQLSVPLYTALLVSHCRSSSPILSGLIPARWEKVHDCQRPARWREVLITDEDCLLHKQEEELKAAASAKAGVYGERVVTLLTMDDFLEANALGMKRGRLVAVKFYSKRCRACLRIAAKYRRLSVDFEEQFDFYEAEEKAARPLCEALGVGSVPTLHVYDPNGVVKLSSGTYKPAELSKVDKRVRTAMRSMQQRPHLWRRQGERMIEALEALRERSVV</sequence>
<organism evidence="3">
    <name type="scientific">Coccolithus braarudii</name>
    <dbReference type="NCBI Taxonomy" id="221442"/>
    <lineage>
        <taxon>Eukaryota</taxon>
        <taxon>Haptista</taxon>
        <taxon>Haptophyta</taxon>
        <taxon>Prymnesiophyceae</taxon>
        <taxon>Coccolithales</taxon>
        <taxon>Coccolithaceae</taxon>
        <taxon>Coccolithus</taxon>
    </lineage>
</organism>
<keyword evidence="1" id="KW-0732">Signal</keyword>
<proteinExistence type="predicted"/>
<evidence type="ECO:0000256" key="1">
    <source>
        <dbReference type="SAM" id="SignalP"/>
    </source>
</evidence>
<gene>
    <name evidence="3" type="ORF">CPEL01642_LOCUS11374</name>
</gene>
<dbReference type="PROSITE" id="PS51352">
    <property type="entry name" value="THIOREDOXIN_2"/>
    <property type="match status" value="1"/>
</dbReference>
<evidence type="ECO:0000259" key="2">
    <source>
        <dbReference type="PROSITE" id="PS51352"/>
    </source>
</evidence>
<dbReference type="Pfam" id="PF00085">
    <property type="entry name" value="Thioredoxin"/>
    <property type="match status" value="1"/>
</dbReference>
<dbReference type="InterPro" id="IPR013766">
    <property type="entry name" value="Thioredoxin_domain"/>
</dbReference>
<feature type="chain" id="PRO_5030857367" description="Thioredoxin domain-containing protein" evidence="1">
    <location>
        <begin position="20"/>
        <end position="253"/>
    </location>
</feature>
<feature type="domain" description="Thioredoxin" evidence="2">
    <location>
        <begin position="94"/>
        <end position="221"/>
    </location>
</feature>
<name>A0A7S0LBH7_9EUKA</name>